<feature type="region of interest" description="Disordered" evidence="1">
    <location>
        <begin position="1"/>
        <end position="41"/>
    </location>
</feature>
<gene>
    <name evidence="2" type="ORF">NDU88_008394</name>
</gene>
<comment type="caution">
    <text evidence="2">The sequence shown here is derived from an EMBL/GenBank/DDBJ whole genome shotgun (WGS) entry which is preliminary data.</text>
</comment>
<protein>
    <submittedName>
        <fullName evidence="2">Uncharacterized protein</fullName>
    </submittedName>
</protein>
<sequence>MLLPLRPESRDSKPDMLPKKDAGVDSPGSGSGISHFQGVSDDSTTDYQLLTMLPVGLWDMLDDLLAMSTIILAEKDPRDDDPPVGGGLQCYVLRILLREEGHPLLPAQWSFSVLCALQGSQWEPEPQCRQGRQEQA</sequence>
<evidence type="ECO:0000313" key="3">
    <source>
        <dbReference type="Proteomes" id="UP001066276"/>
    </source>
</evidence>
<dbReference type="AlphaFoldDB" id="A0AAV7PU90"/>
<reference evidence="2" key="1">
    <citation type="journal article" date="2022" name="bioRxiv">
        <title>Sequencing and chromosome-scale assembly of the giantPleurodeles waltlgenome.</title>
        <authorList>
            <person name="Brown T."/>
            <person name="Elewa A."/>
            <person name="Iarovenko S."/>
            <person name="Subramanian E."/>
            <person name="Araus A.J."/>
            <person name="Petzold A."/>
            <person name="Susuki M."/>
            <person name="Suzuki K.-i.T."/>
            <person name="Hayashi T."/>
            <person name="Toyoda A."/>
            <person name="Oliveira C."/>
            <person name="Osipova E."/>
            <person name="Leigh N.D."/>
            <person name="Simon A."/>
            <person name="Yun M.H."/>
        </authorList>
    </citation>
    <scope>NUCLEOTIDE SEQUENCE</scope>
    <source>
        <strain evidence="2">20211129_DDA</strain>
        <tissue evidence="2">Liver</tissue>
    </source>
</reference>
<feature type="compositionally biased region" description="Basic and acidic residues" evidence="1">
    <location>
        <begin position="7"/>
        <end position="23"/>
    </location>
</feature>
<dbReference type="Proteomes" id="UP001066276">
    <property type="component" value="Chromosome 7"/>
</dbReference>
<evidence type="ECO:0000256" key="1">
    <source>
        <dbReference type="SAM" id="MobiDB-lite"/>
    </source>
</evidence>
<accession>A0AAV7PU90</accession>
<proteinExistence type="predicted"/>
<evidence type="ECO:0000313" key="2">
    <source>
        <dbReference type="EMBL" id="KAJ1130038.1"/>
    </source>
</evidence>
<dbReference type="EMBL" id="JANPWB010000011">
    <property type="protein sequence ID" value="KAJ1130038.1"/>
    <property type="molecule type" value="Genomic_DNA"/>
</dbReference>
<organism evidence="2 3">
    <name type="scientific">Pleurodeles waltl</name>
    <name type="common">Iberian ribbed newt</name>
    <dbReference type="NCBI Taxonomy" id="8319"/>
    <lineage>
        <taxon>Eukaryota</taxon>
        <taxon>Metazoa</taxon>
        <taxon>Chordata</taxon>
        <taxon>Craniata</taxon>
        <taxon>Vertebrata</taxon>
        <taxon>Euteleostomi</taxon>
        <taxon>Amphibia</taxon>
        <taxon>Batrachia</taxon>
        <taxon>Caudata</taxon>
        <taxon>Salamandroidea</taxon>
        <taxon>Salamandridae</taxon>
        <taxon>Pleurodelinae</taxon>
        <taxon>Pleurodeles</taxon>
    </lineage>
</organism>
<keyword evidence="3" id="KW-1185">Reference proteome</keyword>
<name>A0AAV7PU90_PLEWA</name>